<accession>A0A3B5AAS8</accession>
<dbReference type="GO" id="GO:1905879">
    <property type="term" value="P:regulation of oogenesis"/>
    <property type="evidence" value="ECO:0007669"/>
    <property type="project" value="Ensembl"/>
</dbReference>
<feature type="domain" description="Tudor" evidence="2">
    <location>
        <begin position="62"/>
        <end position="118"/>
    </location>
</feature>
<feature type="region of interest" description="Disordered" evidence="1">
    <location>
        <begin position="1018"/>
        <end position="1123"/>
    </location>
</feature>
<dbReference type="InterPro" id="IPR035437">
    <property type="entry name" value="SNase_OB-fold_sf"/>
</dbReference>
<dbReference type="Ensembl" id="ENSSPAT00000017758.1">
    <property type="protein sequence ID" value="ENSSPAP00000017486.1"/>
    <property type="gene ID" value="ENSSPAG00000013194.1"/>
</dbReference>
<dbReference type="GO" id="GO:0033391">
    <property type="term" value="C:chromatoid body"/>
    <property type="evidence" value="ECO:0007669"/>
    <property type="project" value="Ensembl"/>
</dbReference>
<feature type="domain" description="Tudor" evidence="2">
    <location>
        <begin position="288"/>
        <end position="347"/>
    </location>
</feature>
<dbReference type="PROSITE" id="PS50304">
    <property type="entry name" value="TUDOR"/>
    <property type="match status" value="7"/>
</dbReference>
<dbReference type="GO" id="GO:0007283">
    <property type="term" value="P:spermatogenesis"/>
    <property type="evidence" value="ECO:0007669"/>
    <property type="project" value="Ensembl"/>
</dbReference>
<dbReference type="Gene3D" id="2.30.30.140">
    <property type="match status" value="7"/>
</dbReference>
<dbReference type="FunFam" id="2.30.30.140:FF:000018">
    <property type="entry name" value="Serine/threonine-protein kinase 31"/>
    <property type="match status" value="2"/>
</dbReference>
<dbReference type="Gene3D" id="2.40.50.90">
    <property type="match status" value="6"/>
</dbReference>
<dbReference type="InterPro" id="IPR002999">
    <property type="entry name" value="Tudor"/>
</dbReference>
<dbReference type="PANTHER" id="PTHR16442">
    <property type="entry name" value="RING FINGER PROTEIN 17"/>
    <property type="match status" value="1"/>
</dbReference>
<feature type="region of interest" description="Disordered" evidence="1">
    <location>
        <begin position="1550"/>
        <end position="1607"/>
    </location>
</feature>
<dbReference type="SUPFAM" id="SSF63748">
    <property type="entry name" value="Tudor/PWWP/MBT"/>
    <property type="match status" value="7"/>
</dbReference>
<sequence>MSSIPGLPSRGSDVTINITRVHLHPLSVLVEFWGKFSQERTVDYEHLAKDIQSPGNRFQELEGNPGDQCLAQVDGTWYRSRIVSRNGSEYSVFLIDKGMTSSATTSKLAWGKKDHFQLAPEVEFCVLANVLPLSAENRWSPVALEFLKSLAGTSLTAHVQDVLVQHRMFLLHIPCIAKQMYQMGLAKELSSELFQDFVLMALQFHSISKVSPGIQQPSKGAGERLHKQELFLYPELPGGTVETVVVTEVINPQRIFCQLKVFSQELKKLSEQLTQSCEGRISNCVIDPEMVGFPCAARGADGRWYRSVLQQVFPTNNMVEVLNVDFGTKQFVQVKNVKPLAAEFFRMPVVTYICSLHGVIDKGVEWTSSQNDYLRSLLLHKTVIAKFEYQSVSEGVHYVTLYGDDNTIMNNLFGSKERCLLECDKTLGDYSIRTSAYGCQSPAQQNRNDRKMLTTAQAVEENKVAAVAEKLPAVDLPLKSSHVAVVQHIASPSEFWIQTQSSAKQVDELIDGMYHLYKNSPKKDAVKNPPVGLYCAAKSEDGDFYRAIVAEVCETQIKVFFVDYGNTEMVDGSDIRMLPAEFKKLPRLALKCSLAGVRSKEGSWTKSASEFFFKAVTDKSLSVHVMAKYDDSCIVQLTDPEAQGEQDVSTQMCSAGLAERAEIQSKAKIAIQTAIMPPTQHPVTRDSVVFSNSAMPFQTQSPVCFVNNEQRVSTFKEQMFPIGSVLDVIVSYIESPNDFWCQLAKNAGYLKLLMHDIQAHYAGSEFQPNVETACVARHPDNGMWYRALVIHKHEAPQVDVLFVDYGLTDTVSVFDLRRILPEFLSLHAQAFRCSLLNPTDPTSAINEWNEEAIAKFQKFVETANLVLLKCTIFAVMYSEQKIVFNIVDLETPFESVCTNLKMKVSNLCCQLESVKLPAVFGTLCFARYTDGQWYRGQIKATKPAILVNFVDYGDTIEVDKSDLLPVPREANNIMSVPVQAVVCGLSDVPAYVPSEVNSWFETNATECKFRALVKNNFSSPKPPLQTRDERKSTDVTLQSAPKPMRPVCENGQRVKTAPLERYKPPHQRLSCERMTSNGSEPAGAHMTPKVDKPTDTKSESPDTESQNENNAEKLPKLSDLPSKSITPGMAADVYVSHCNSPLSFYVQFLSEEEEIFSLVEKLNDPKSALKTNDIRDMHPGDLVQAESTDDSSWYRAVVREMHSNSMALIEFVDFGNTAMMPISKIGRLHKSFLESPVYSTHCMLSDAAVLGDERVLDPEVVSAFKDDIGDSAEKVFRCQFIRQVGSVWEVSVEDSGVTKSQLNPCSYHQQEFLEGQQLEVYITVLNDDQTFWCQSANSEELDKIASSVSEVGDATDYKHIDPGAFFPGSPCIARFSDDQLWYRADVIEKAGDMLSVVFVDYGNKSQVNITDVREVPPLLVEIPPQALLCELEGFDTSCGHWESRAYDELSTLTADKVLQLTLTRVTRAEGKTKCFVRMECEGKVINEVMKAWWKSFTTEEPDAVELTSSHEPPLQCVPTVDEATLPEDKLEHPDIQSDSAVSGIYLETDQSEEHSADELPDPHIVKEDSKVESSPENREDSEDSAHTESFVESPKEESSSTEGVDTVPAVVIPHRDILKNTLLLTPNHASESFFFCCHVPSNPAIFGSTSIHIQPTGTKAQKLT</sequence>
<name>A0A3B5AAS8_9TELE</name>
<protein>
    <submittedName>
        <fullName evidence="3">Tudor domain containing 6</fullName>
    </submittedName>
</protein>
<feature type="domain" description="Tudor" evidence="2">
    <location>
        <begin position="528"/>
        <end position="585"/>
    </location>
</feature>
<feature type="compositionally biased region" description="Basic and acidic residues" evidence="1">
    <location>
        <begin position="1088"/>
        <end position="1100"/>
    </location>
</feature>
<dbReference type="PANTHER" id="PTHR16442:SF1">
    <property type="entry name" value="RING FINGER PROTEIN 17"/>
    <property type="match status" value="1"/>
</dbReference>
<dbReference type="STRING" id="144197.ENSSPAP00000017486"/>
<dbReference type="GeneTree" id="ENSGT00940000159049"/>
<dbReference type="SMART" id="SM00333">
    <property type="entry name" value="TUDOR"/>
    <property type="match status" value="7"/>
</dbReference>
<proteinExistence type="predicted"/>
<organism evidence="3">
    <name type="scientific">Stegastes partitus</name>
    <name type="common">bicolor damselfish</name>
    <dbReference type="NCBI Taxonomy" id="144197"/>
    <lineage>
        <taxon>Eukaryota</taxon>
        <taxon>Metazoa</taxon>
        <taxon>Chordata</taxon>
        <taxon>Craniata</taxon>
        <taxon>Vertebrata</taxon>
        <taxon>Euteleostomi</taxon>
        <taxon>Actinopterygii</taxon>
        <taxon>Neopterygii</taxon>
        <taxon>Teleostei</taxon>
        <taxon>Neoteleostei</taxon>
        <taxon>Acanthomorphata</taxon>
        <taxon>Ovalentaria</taxon>
        <taxon>Pomacentridae</taxon>
        <taxon>Stegastes</taxon>
    </lineage>
</organism>
<feature type="domain" description="Tudor" evidence="2">
    <location>
        <begin position="1176"/>
        <end position="1235"/>
    </location>
</feature>
<evidence type="ECO:0000259" key="2">
    <source>
        <dbReference type="PROSITE" id="PS50304"/>
    </source>
</evidence>
<feature type="domain" description="Tudor" evidence="2">
    <location>
        <begin position="767"/>
        <end position="826"/>
    </location>
</feature>
<evidence type="ECO:0000313" key="3">
    <source>
        <dbReference type="Ensembl" id="ENSSPAP00000017486.1"/>
    </source>
</evidence>
<feature type="domain" description="Tudor" evidence="2">
    <location>
        <begin position="917"/>
        <end position="973"/>
    </location>
</feature>
<reference evidence="3" key="1">
    <citation type="submission" date="2023-09" db="UniProtKB">
        <authorList>
            <consortium name="Ensembl"/>
        </authorList>
    </citation>
    <scope>IDENTIFICATION</scope>
</reference>
<evidence type="ECO:0000256" key="1">
    <source>
        <dbReference type="SAM" id="MobiDB-lite"/>
    </source>
</evidence>
<dbReference type="GO" id="GO:0043186">
    <property type="term" value="C:P granule"/>
    <property type="evidence" value="ECO:0007669"/>
    <property type="project" value="Ensembl"/>
</dbReference>
<dbReference type="GO" id="GO:0032019">
    <property type="term" value="C:mitochondrial cloud"/>
    <property type="evidence" value="ECO:0007669"/>
    <property type="project" value="Ensembl"/>
</dbReference>
<dbReference type="GO" id="GO:1903863">
    <property type="term" value="P:P granule assembly"/>
    <property type="evidence" value="ECO:0007669"/>
    <property type="project" value="Ensembl"/>
</dbReference>
<dbReference type="Pfam" id="PF00567">
    <property type="entry name" value="TUDOR"/>
    <property type="match status" value="7"/>
</dbReference>
<feature type="domain" description="Tudor" evidence="2">
    <location>
        <begin position="1364"/>
        <end position="1422"/>
    </location>
</feature>
<feature type="compositionally biased region" description="Basic and acidic residues" evidence="1">
    <location>
        <begin position="1551"/>
        <end position="1586"/>
    </location>
</feature>